<organism evidence="8 9">
    <name type="scientific">Hyaloscypha bicolor E</name>
    <dbReference type="NCBI Taxonomy" id="1095630"/>
    <lineage>
        <taxon>Eukaryota</taxon>
        <taxon>Fungi</taxon>
        <taxon>Dikarya</taxon>
        <taxon>Ascomycota</taxon>
        <taxon>Pezizomycotina</taxon>
        <taxon>Leotiomycetes</taxon>
        <taxon>Helotiales</taxon>
        <taxon>Hyaloscyphaceae</taxon>
        <taxon>Hyaloscypha</taxon>
        <taxon>Hyaloscypha bicolor</taxon>
    </lineage>
</organism>
<dbReference type="GO" id="GO:0004497">
    <property type="term" value="F:monooxygenase activity"/>
    <property type="evidence" value="ECO:0007669"/>
    <property type="project" value="UniProtKB-KW"/>
</dbReference>
<dbReference type="InterPro" id="IPR050364">
    <property type="entry name" value="Cytochrome_P450_fung"/>
</dbReference>
<dbReference type="GeneID" id="36586956"/>
<dbReference type="Proteomes" id="UP000235371">
    <property type="component" value="Unassembled WGS sequence"/>
</dbReference>
<dbReference type="PROSITE" id="PS00086">
    <property type="entry name" value="CYTOCHROME_P450"/>
    <property type="match status" value="1"/>
</dbReference>
<sequence>MALLLSFSPAVLGIAVVAVLLIFLLFRKPKLPPGVKRLPGPKGIPILGSVPDLPAKHSWLQFYAWTKQYGPICQVQLGPDTCVLVASPKVAEDLLVKRAAKYSGRVHFPAIWGDCATDGHYLPLMTNCADQKRIKNFTRKLTSSLPRAHLSKVASEQTKIFVLKLLEDPLNFGTLLERCCGGISSTIAWDRTSPEVAKATVSTSLGLLEVISPEAIQNKLPFLEKIPLWVPDFLQPWRVKEIGRVTRERDFWFGQRAQARARIEEEKGEYSWTRESLKDGTLEEEEKAYTVGMMTLIASVLESSPIQGLVVALCMFPEWQKRGQEEVDLVCGDRMPMAEDIQKLPVVRALIREIFRWRSPVPFGVPHMLTEDDIYEGYHIAKGSVVFALECAMSRDEALYPDAENFRPERWLDPLYPTYKEPLTHHPQLKNNSSFGWGKRQCLGLDYSEIVHVTIVATMLWSCNIQKKVDEKTGLEIELPWMDYSPFVIVKPNPTPLDIKPRDERRIKLLSSV</sequence>
<keyword evidence="7" id="KW-1133">Transmembrane helix</keyword>
<dbReference type="PRINTS" id="PR00463">
    <property type="entry name" value="EP450I"/>
</dbReference>
<evidence type="ECO:0000313" key="8">
    <source>
        <dbReference type="EMBL" id="PMD66840.1"/>
    </source>
</evidence>
<name>A0A2J6TUZ7_9HELO</name>
<dbReference type="OrthoDB" id="1103324at2759"/>
<dbReference type="GO" id="GO:0005506">
    <property type="term" value="F:iron ion binding"/>
    <property type="evidence" value="ECO:0007669"/>
    <property type="project" value="InterPro"/>
</dbReference>
<evidence type="ECO:0000313" key="9">
    <source>
        <dbReference type="Proteomes" id="UP000235371"/>
    </source>
</evidence>
<evidence type="ECO:0000256" key="6">
    <source>
        <dbReference type="RuleBase" id="RU000461"/>
    </source>
</evidence>
<proteinExistence type="inferred from homology"/>
<keyword evidence="9" id="KW-1185">Reference proteome</keyword>
<keyword evidence="6" id="KW-0503">Monooxygenase</keyword>
<accession>A0A2J6TUZ7</accession>
<dbReference type="Pfam" id="PF00067">
    <property type="entry name" value="p450"/>
    <property type="match status" value="2"/>
</dbReference>
<dbReference type="PANTHER" id="PTHR46300:SF8">
    <property type="entry name" value="CYTOCHROME P450 2E1"/>
    <property type="match status" value="1"/>
</dbReference>
<dbReference type="InterPro" id="IPR036396">
    <property type="entry name" value="Cyt_P450_sf"/>
</dbReference>
<dbReference type="AlphaFoldDB" id="A0A2J6TUZ7"/>
<evidence type="ECO:0000256" key="4">
    <source>
        <dbReference type="ARBA" id="ARBA00023004"/>
    </source>
</evidence>
<dbReference type="EMBL" id="KZ613740">
    <property type="protein sequence ID" value="PMD66840.1"/>
    <property type="molecule type" value="Genomic_DNA"/>
</dbReference>
<keyword evidence="7" id="KW-0472">Membrane</keyword>
<reference evidence="8 9" key="1">
    <citation type="submission" date="2016-04" db="EMBL/GenBank/DDBJ databases">
        <title>A degradative enzymes factory behind the ericoid mycorrhizal symbiosis.</title>
        <authorList>
            <consortium name="DOE Joint Genome Institute"/>
            <person name="Martino E."/>
            <person name="Morin E."/>
            <person name="Grelet G."/>
            <person name="Kuo A."/>
            <person name="Kohler A."/>
            <person name="Daghino S."/>
            <person name="Barry K."/>
            <person name="Choi C."/>
            <person name="Cichocki N."/>
            <person name="Clum A."/>
            <person name="Copeland A."/>
            <person name="Hainaut M."/>
            <person name="Haridas S."/>
            <person name="Labutti K."/>
            <person name="Lindquist E."/>
            <person name="Lipzen A."/>
            <person name="Khouja H.-R."/>
            <person name="Murat C."/>
            <person name="Ohm R."/>
            <person name="Olson A."/>
            <person name="Spatafora J."/>
            <person name="Veneault-Fourrey C."/>
            <person name="Henrissat B."/>
            <person name="Grigoriev I."/>
            <person name="Martin F."/>
            <person name="Perotto S."/>
        </authorList>
    </citation>
    <scope>NUCLEOTIDE SEQUENCE [LARGE SCALE GENOMIC DNA]</scope>
    <source>
        <strain evidence="8 9">E</strain>
    </source>
</reference>
<dbReference type="InParanoid" id="A0A2J6TUZ7"/>
<keyword evidence="4 5" id="KW-0408">Iron</keyword>
<feature type="binding site" description="axial binding residue" evidence="5">
    <location>
        <position position="442"/>
    </location>
    <ligand>
        <name>heme</name>
        <dbReference type="ChEBI" id="CHEBI:30413"/>
    </ligand>
    <ligandPart>
        <name>Fe</name>
        <dbReference type="ChEBI" id="CHEBI:18248"/>
    </ligandPart>
</feature>
<dbReference type="GO" id="GO:0020037">
    <property type="term" value="F:heme binding"/>
    <property type="evidence" value="ECO:0007669"/>
    <property type="project" value="InterPro"/>
</dbReference>
<feature type="transmembrane region" description="Helical" evidence="7">
    <location>
        <begin position="6"/>
        <end position="26"/>
    </location>
</feature>
<evidence type="ECO:0000256" key="7">
    <source>
        <dbReference type="SAM" id="Phobius"/>
    </source>
</evidence>
<comment type="cofactor">
    <cofactor evidence="5">
        <name>heme</name>
        <dbReference type="ChEBI" id="CHEBI:30413"/>
    </cofactor>
</comment>
<comment type="similarity">
    <text evidence="1 6">Belongs to the cytochrome P450 family.</text>
</comment>
<protein>
    <submittedName>
        <fullName evidence="8">Cytochrome P450</fullName>
    </submittedName>
</protein>
<dbReference type="InterPro" id="IPR017972">
    <property type="entry name" value="Cyt_P450_CS"/>
</dbReference>
<dbReference type="GO" id="GO:0016705">
    <property type="term" value="F:oxidoreductase activity, acting on paired donors, with incorporation or reduction of molecular oxygen"/>
    <property type="evidence" value="ECO:0007669"/>
    <property type="project" value="InterPro"/>
</dbReference>
<keyword evidence="2 5" id="KW-0479">Metal-binding</keyword>
<dbReference type="InterPro" id="IPR001128">
    <property type="entry name" value="Cyt_P450"/>
</dbReference>
<evidence type="ECO:0000256" key="3">
    <source>
        <dbReference type="ARBA" id="ARBA00023002"/>
    </source>
</evidence>
<dbReference type="PANTHER" id="PTHR46300">
    <property type="entry name" value="P450, PUTATIVE (EUROFUNG)-RELATED-RELATED"/>
    <property type="match status" value="1"/>
</dbReference>
<dbReference type="InterPro" id="IPR002401">
    <property type="entry name" value="Cyt_P450_E_grp-I"/>
</dbReference>
<dbReference type="RefSeq" id="XP_024743744.1">
    <property type="nucleotide sequence ID" value="XM_024878879.1"/>
</dbReference>
<keyword evidence="7" id="KW-0812">Transmembrane</keyword>
<evidence type="ECO:0000256" key="2">
    <source>
        <dbReference type="ARBA" id="ARBA00022723"/>
    </source>
</evidence>
<keyword evidence="5 6" id="KW-0349">Heme</keyword>
<dbReference type="STRING" id="1095630.A0A2J6TUZ7"/>
<evidence type="ECO:0000256" key="5">
    <source>
        <dbReference type="PIRSR" id="PIRSR602401-1"/>
    </source>
</evidence>
<evidence type="ECO:0000256" key="1">
    <source>
        <dbReference type="ARBA" id="ARBA00010617"/>
    </source>
</evidence>
<dbReference type="Gene3D" id="1.10.630.10">
    <property type="entry name" value="Cytochrome P450"/>
    <property type="match status" value="1"/>
</dbReference>
<keyword evidence="3 6" id="KW-0560">Oxidoreductase</keyword>
<dbReference type="SUPFAM" id="SSF48264">
    <property type="entry name" value="Cytochrome P450"/>
    <property type="match status" value="1"/>
</dbReference>
<gene>
    <name evidence="8" type="ORF">K444DRAFT_605835</name>
</gene>